<proteinExistence type="predicted"/>
<feature type="region of interest" description="Disordered" evidence="1">
    <location>
        <begin position="95"/>
        <end position="129"/>
    </location>
</feature>
<reference evidence="2 3" key="1">
    <citation type="submission" date="2016-07" db="EMBL/GenBank/DDBJ databases">
        <title>Pervasive Adenine N6-methylation of Active Genes in Fungi.</title>
        <authorList>
            <consortium name="DOE Joint Genome Institute"/>
            <person name="Mondo S.J."/>
            <person name="Dannebaum R.O."/>
            <person name="Kuo R.C."/>
            <person name="Labutti K."/>
            <person name="Haridas S."/>
            <person name="Kuo A."/>
            <person name="Salamov A."/>
            <person name="Ahrendt S.R."/>
            <person name="Lipzen A."/>
            <person name="Sullivan W."/>
            <person name="Andreopoulos W.B."/>
            <person name="Clum A."/>
            <person name="Lindquist E."/>
            <person name="Daum C."/>
            <person name="Ramamoorthy G.K."/>
            <person name="Gryganskyi A."/>
            <person name="Culley D."/>
            <person name="Magnuson J.K."/>
            <person name="James T.Y."/>
            <person name="O'Malley M.A."/>
            <person name="Stajich J.E."/>
            <person name="Spatafora J.W."/>
            <person name="Visel A."/>
            <person name="Grigoriev I.V."/>
        </authorList>
    </citation>
    <scope>NUCLEOTIDE SEQUENCE [LARGE SCALE GENOMIC DNA]</scope>
    <source>
        <strain evidence="2 3">PL171</strain>
    </source>
</reference>
<dbReference type="EMBL" id="MCFL01000010">
    <property type="protein sequence ID" value="ORZ38063.1"/>
    <property type="molecule type" value="Genomic_DNA"/>
</dbReference>
<name>A0A1Y2HWI3_9FUNG</name>
<keyword evidence="3" id="KW-1185">Reference proteome</keyword>
<dbReference type="AlphaFoldDB" id="A0A1Y2HWI3"/>
<feature type="compositionally biased region" description="Polar residues" evidence="1">
    <location>
        <begin position="95"/>
        <end position="116"/>
    </location>
</feature>
<sequence>MALAAAWPRMWAGERSMMRWNTLSWTLAWMAAAESLLGFCCCSPALAGVKARRQIAKSLRSPAAQSWQNRKAMTGVTTLGLAARFEALASTGRSWATGSAQGGSKQQECSTRWQLDQNHRFQHRHDRPR</sequence>
<comment type="caution">
    <text evidence="2">The sequence shown here is derived from an EMBL/GenBank/DDBJ whole genome shotgun (WGS) entry which is preliminary data.</text>
</comment>
<dbReference type="Proteomes" id="UP000193411">
    <property type="component" value="Unassembled WGS sequence"/>
</dbReference>
<gene>
    <name evidence="2" type="ORF">BCR44DRAFT_1429509</name>
</gene>
<evidence type="ECO:0000313" key="3">
    <source>
        <dbReference type="Proteomes" id="UP000193411"/>
    </source>
</evidence>
<accession>A0A1Y2HWI3</accession>
<feature type="compositionally biased region" description="Basic residues" evidence="1">
    <location>
        <begin position="120"/>
        <end position="129"/>
    </location>
</feature>
<protein>
    <submittedName>
        <fullName evidence="2">Uncharacterized protein</fullName>
    </submittedName>
</protein>
<evidence type="ECO:0000313" key="2">
    <source>
        <dbReference type="EMBL" id="ORZ38063.1"/>
    </source>
</evidence>
<evidence type="ECO:0000256" key="1">
    <source>
        <dbReference type="SAM" id="MobiDB-lite"/>
    </source>
</evidence>
<organism evidence="2 3">
    <name type="scientific">Catenaria anguillulae PL171</name>
    <dbReference type="NCBI Taxonomy" id="765915"/>
    <lineage>
        <taxon>Eukaryota</taxon>
        <taxon>Fungi</taxon>
        <taxon>Fungi incertae sedis</taxon>
        <taxon>Blastocladiomycota</taxon>
        <taxon>Blastocladiomycetes</taxon>
        <taxon>Blastocladiales</taxon>
        <taxon>Catenariaceae</taxon>
        <taxon>Catenaria</taxon>
    </lineage>
</organism>